<evidence type="ECO:0000313" key="3">
    <source>
        <dbReference type="Proteomes" id="UP000439903"/>
    </source>
</evidence>
<organism evidence="2 3">
    <name type="scientific">Gigaspora margarita</name>
    <dbReference type="NCBI Taxonomy" id="4874"/>
    <lineage>
        <taxon>Eukaryota</taxon>
        <taxon>Fungi</taxon>
        <taxon>Fungi incertae sedis</taxon>
        <taxon>Mucoromycota</taxon>
        <taxon>Glomeromycotina</taxon>
        <taxon>Glomeromycetes</taxon>
        <taxon>Diversisporales</taxon>
        <taxon>Gigasporaceae</taxon>
        <taxon>Gigaspora</taxon>
    </lineage>
</organism>
<dbReference type="OrthoDB" id="2439111at2759"/>
<dbReference type="AlphaFoldDB" id="A0A8H3XBF1"/>
<protein>
    <submittedName>
        <fullName evidence="2">Zinc finger bed domain-containing protein 1-like</fullName>
    </submittedName>
</protein>
<name>A0A8H3XBF1_GIGMA</name>
<dbReference type="Proteomes" id="UP000439903">
    <property type="component" value="Unassembled WGS sequence"/>
</dbReference>
<accession>A0A8H3XBF1</accession>
<reference evidence="2 3" key="1">
    <citation type="journal article" date="2019" name="Environ. Microbiol.">
        <title>At the nexus of three kingdoms: the genome of the mycorrhizal fungus Gigaspora margarita provides insights into plant, endobacterial and fungal interactions.</title>
        <authorList>
            <person name="Venice F."/>
            <person name="Ghignone S."/>
            <person name="Salvioli di Fossalunga A."/>
            <person name="Amselem J."/>
            <person name="Novero M."/>
            <person name="Xianan X."/>
            <person name="Sedzielewska Toro K."/>
            <person name="Morin E."/>
            <person name="Lipzen A."/>
            <person name="Grigoriev I.V."/>
            <person name="Henrissat B."/>
            <person name="Martin F.M."/>
            <person name="Bonfante P."/>
        </authorList>
    </citation>
    <scope>NUCLEOTIDE SEQUENCE [LARGE SCALE GENOMIC DNA]</scope>
    <source>
        <strain evidence="2 3">BEG34</strain>
    </source>
</reference>
<gene>
    <name evidence="2" type="ORF">F8M41_003336</name>
</gene>
<sequence length="81" mass="9103">MICIISSMSTCDSTSVTYDSPSMASQYSSEEAKKEARPKHPRGRPPDPVWDLFFSTPLKSPGYFATKCKYCSTQFNRGRPN</sequence>
<dbReference type="EMBL" id="WTPW01001293">
    <property type="protein sequence ID" value="KAF0444813.1"/>
    <property type="molecule type" value="Genomic_DNA"/>
</dbReference>
<proteinExistence type="predicted"/>
<evidence type="ECO:0000256" key="1">
    <source>
        <dbReference type="SAM" id="MobiDB-lite"/>
    </source>
</evidence>
<evidence type="ECO:0000313" key="2">
    <source>
        <dbReference type="EMBL" id="KAF0444813.1"/>
    </source>
</evidence>
<feature type="region of interest" description="Disordered" evidence="1">
    <location>
        <begin position="22"/>
        <end position="47"/>
    </location>
</feature>
<comment type="caution">
    <text evidence="2">The sequence shown here is derived from an EMBL/GenBank/DDBJ whole genome shotgun (WGS) entry which is preliminary data.</text>
</comment>
<keyword evidence="3" id="KW-1185">Reference proteome</keyword>